<accession>A0A0N9VZM4</accession>
<proteinExistence type="predicted"/>
<dbReference type="InterPro" id="IPR006439">
    <property type="entry name" value="HAD-SF_hydro_IA"/>
</dbReference>
<dbReference type="Gene3D" id="3.40.50.1000">
    <property type="entry name" value="HAD superfamily/HAD-like"/>
    <property type="match status" value="1"/>
</dbReference>
<evidence type="ECO:0000313" key="2">
    <source>
        <dbReference type="Proteomes" id="UP000064939"/>
    </source>
</evidence>
<dbReference type="InterPro" id="IPR023214">
    <property type="entry name" value="HAD_sf"/>
</dbReference>
<dbReference type="GO" id="GO:0016791">
    <property type="term" value="F:phosphatase activity"/>
    <property type="evidence" value="ECO:0007669"/>
    <property type="project" value="TreeGrafter"/>
</dbReference>
<dbReference type="KEGG" id="aei:AOY20_03815"/>
<sequence length="248" mass="28883">MTTSILNRLHSKKLVCFDLDGTLIDSVGVWNQVDAALILQLSGHQIDLNLIQQDRDQQLSFFKNHADPYLEYCDFLKEKYHFVLEKNQVKEQRYAISHHFLDHVICLKPEADLFLHYLHQHHIQTALTTTTSLSNIQRYQKNNQNIYSKLNFSKDFSLILTRDKVKKIKPDPEIYLNALSYFQLQPKDCLIIEDSLIGVQAAHAAGIDVIAIYDQYSDHEWSDIQNLATENYHSYAEMLDIIQTNTDK</sequence>
<dbReference type="InterPro" id="IPR041492">
    <property type="entry name" value="HAD_2"/>
</dbReference>
<dbReference type="CDD" id="cd07505">
    <property type="entry name" value="HAD_BPGM-like"/>
    <property type="match status" value="1"/>
</dbReference>
<dbReference type="Pfam" id="PF13419">
    <property type="entry name" value="HAD_2"/>
    <property type="match status" value="1"/>
</dbReference>
<dbReference type="InterPro" id="IPR023198">
    <property type="entry name" value="PGP-like_dom2"/>
</dbReference>
<dbReference type="AlphaFoldDB" id="A0A0N9VZM4"/>
<evidence type="ECO:0000313" key="1">
    <source>
        <dbReference type="EMBL" id="ALH94730.1"/>
    </source>
</evidence>
<dbReference type="SFLD" id="SFLDS00003">
    <property type="entry name" value="Haloacid_Dehalogenase"/>
    <property type="match status" value="1"/>
</dbReference>
<organism evidence="1 2">
    <name type="scientific">Acinetobacter equi</name>
    <dbReference type="NCBI Taxonomy" id="1324350"/>
    <lineage>
        <taxon>Bacteria</taxon>
        <taxon>Pseudomonadati</taxon>
        <taxon>Pseudomonadota</taxon>
        <taxon>Gammaproteobacteria</taxon>
        <taxon>Moraxellales</taxon>
        <taxon>Moraxellaceae</taxon>
        <taxon>Acinetobacter</taxon>
    </lineage>
</organism>
<dbReference type="PRINTS" id="PR00413">
    <property type="entry name" value="HADHALOGNASE"/>
</dbReference>
<reference evidence="1 2" key="1">
    <citation type="journal article" date="2015" name="Int. J. Syst. Evol. Microbiol.">
        <title>Acinetobacter equi sp. nov. isolated from horse faeces.</title>
        <authorList>
            <person name="Poppel M.T."/>
            <person name="Skiebe E."/>
            <person name="Laue M."/>
            <person name="Bergmann H."/>
            <person name="Ebersberger I."/>
            <person name="Garn T."/>
            <person name="Fruth A."/>
            <person name="Baumgardt S."/>
            <person name="Busse H.J."/>
            <person name="Wilharm G."/>
        </authorList>
    </citation>
    <scope>NUCLEOTIDE SEQUENCE [LARGE SCALE GENOMIC DNA]</scope>
    <source>
        <strain evidence="1 2">114</strain>
    </source>
</reference>
<dbReference type="STRING" id="1324350.AOY20_03815"/>
<dbReference type="SUPFAM" id="SSF56784">
    <property type="entry name" value="HAD-like"/>
    <property type="match status" value="1"/>
</dbReference>
<dbReference type="PANTHER" id="PTHR18901:SF38">
    <property type="entry name" value="PSEUDOURIDINE-5'-PHOSPHATASE"/>
    <property type="match status" value="1"/>
</dbReference>
<dbReference type="EMBL" id="CP012808">
    <property type="protein sequence ID" value="ALH94730.1"/>
    <property type="molecule type" value="Genomic_DNA"/>
</dbReference>
<dbReference type="RefSeq" id="WP_054580630.1">
    <property type="nucleotide sequence ID" value="NZ_CP012808.1"/>
</dbReference>
<name>A0A0N9VZM4_9GAMM</name>
<dbReference type="NCBIfam" id="TIGR01509">
    <property type="entry name" value="HAD-SF-IA-v3"/>
    <property type="match status" value="1"/>
</dbReference>
<gene>
    <name evidence="1" type="ORF">AOY20_03815</name>
</gene>
<dbReference type="InterPro" id="IPR036412">
    <property type="entry name" value="HAD-like_sf"/>
</dbReference>
<dbReference type="Proteomes" id="UP000064939">
    <property type="component" value="Chromosome"/>
</dbReference>
<dbReference type="PANTHER" id="PTHR18901">
    <property type="entry name" value="2-DEOXYGLUCOSE-6-PHOSPHATE PHOSPHATASE 2"/>
    <property type="match status" value="1"/>
</dbReference>
<dbReference type="OrthoDB" id="9776368at2"/>
<dbReference type="SFLD" id="SFLDG01129">
    <property type="entry name" value="C1.5:_HAD__Beta-PGM__Phosphata"/>
    <property type="match status" value="1"/>
</dbReference>
<keyword evidence="2" id="KW-1185">Reference proteome</keyword>
<dbReference type="Gene3D" id="1.10.150.240">
    <property type="entry name" value="Putative phosphatase, domain 2"/>
    <property type="match status" value="1"/>
</dbReference>
<protein>
    <submittedName>
        <fullName evidence="1">Haloacid dehalogenase</fullName>
    </submittedName>
</protein>